<sequence length="53" mass="6214">MDLRGLHWTGLDWTGLNGPHACFTSPPVTWQNRRGASMNLRTRRWKAQTRLHQ</sequence>
<keyword evidence="2" id="KW-1185">Reference proteome</keyword>
<dbReference type="Proteomes" id="UP000295083">
    <property type="component" value="Unassembled WGS sequence"/>
</dbReference>
<evidence type="ECO:0000313" key="2">
    <source>
        <dbReference type="Proteomes" id="UP000295083"/>
    </source>
</evidence>
<dbReference type="AlphaFoldDB" id="A0A4R8QLX2"/>
<evidence type="ECO:0000313" key="1">
    <source>
        <dbReference type="EMBL" id="TDZ35133.1"/>
    </source>
</evidence>
<organism evidence="1 2">
    <name type="scientific">Colletotrichum spinosum</name>
    <dbReference type="NCBI Taxonomy" id="1347390"/>
    <lineage>
        <taxon>Eukaryota</taxon>
        <taxon>Fungi</taxon>
        <taxon>Dikarya</taxon>
        <taxon>Ascomycota</taxon>
        <taxon>Pezizomycotina</taxon>
        <taxon>Sordariomycetes</taxon>
        <taxon>Hypocreomycetidae</taxon>
        <taxon>Glomerellales</taxon>
        <taxon>Glomerellaceae</taxon>
        <taxon>Colletotrichum</taxon>
        <taxon>Colletotrichum orbiculare species complex</taxon>
    </lineage>
</organism>
<reference evidence="1 2" key="1">
    <citation type="submission" date="2018-11" db="EMBL/GenBank/DDBJ databases">
        <title>Genome sequence and assembly of Colletotrichum spinosum.</title>
        <authorList>
            <person name="Gan P."/>
            <person name="Shirasu K."/>
        </authorList>
    </citation>
    <scope>NUCLEOTIDE SEQUENCE [LARGE SCALE GENOMIC DNA]</scope>
    <source>
        <strain evidence="1 2">CBS 515.97</strain>
    </source>
</reference>
<proteinExistence type="predicted"/>
<accession>A0A4R8QLX2</accession>
<protein>
    <submittedName>
        <fullName evidence="1">Uncharacterized protein</fullName>
    </submittedName>
</protein>
<dbReference type="EMBL" id="QAPG01000045">
    <property type="protein sequence ID" value="TDZ35133.1"/>
    <property type="molecule type" value="Genomic_DNA"/>
</dbReference>
<gene>
    <name evidence="1" type="ORF">C8035_v009975</name>
</gene>
<comment type="caution">
    <text evidence="1">The sequence shown here is derived from an EMBL/GenBank/DDBJ whole genome shotgun (WGS) entry which is preliminary data.</text>
</comment>
<name>A0A4R8QLX2_9PEZI</name>